<keyword evidence="3" id="KW-1003">Cell membrane</keyword>
<keyword evidence="5 10" id="KW-0812">Transmembrane</keyword>
<dbReference type="GO" id="GO:0042941">
    <property type="term" value="P:D-alanine transmembrane transport"/>
    <property type="evidence" value="ECO:0007669"/>
    <property type="project" value="TreeGrafter"/>
</dbReference>
<protein>
    <submittedName>
        <fullName evidence="11">Branched-chain amino acid ABC transporter permease</fullName>
    </submittedName>
</protein>
<evidence type="ECO:0000256" key="9">
    <source>
        <dbReference type="ARBA" id="ARBA00037998"/>
    </source>
</evidence>
<dbReference type="GO" id="GO:0015808">
    <property type="term" value="P:L-alanine transport"/>
    <property type="evidence" value="ECO:0007669"/>
    <property type="project" value="TreeGrafter"/>
</dbReference>
<feature type="transmembrane region" description="Helical" evidence="10">
    <location>
        <begin position="20"/>
        <end position="40"/>
    </location>
</feature>
<keyword evidence="6" id="KW-0029">Amino-acid transport</keyword>
<dbReference type="Pfam" id="PF02653">
    <property type="entry name" value="BPD_transp_2"/>
    <property type="match status" value="1"/>
</dbReference>
<comment type="subcellular location">
    <subcellularLocation>
        <location evidence="1">Cell membrane</location>
        <topology evidence="1">Multi-pass membrane protein</topology>
    </subcellularLocation>
</comment>
<comment type="similarity">
    <text evidence="9">Belongs to the binding-protein-dependent transport system permease family. LivHM subfamily.</text>
</comment>
<proteinExistence type="inferred from homology"/>
<keyword evidence="8 10" id="KW-0472">Membrane</keyword>
<evidence type="ECO:0000256" key="10">
    <source>
        <dbReference type="SAM" id="Phobius"/>
    </source>
</evidence>
<dbReference type="GO" id="GO:0015192">
    <property type="term" value="F:L-phenylalanine transmembrane transporter activity"/>
    <property type="evidence" value="ECO:0007669"/>
    <property type="project" value="TreeGrafter"/>
</dbReference>
<evidence type="ECO:0000313" key="12">
    <source>
        <dbReference type="Proteomes" id="UP000694001"/>
    </source>
</evidence>
<dbReference type="CDD" id="cd06582">
    <property type="entry name" value="TM_PBP1_LivH_like"/>
    <property type="match status" value="1"/>
</dbReference>
<dbReference type="KEGG" id="elio:KO353_03275"/>
<name>A0A975U477_9PROT</name>
<dbReference type="InterPro" id="IPR052157">
    <property type="entry name" value="BCAA_transport_permease"/>
</dbReference>
<evidence type="ECO:0000256" key="5">
    <source>
        <dbReference type="ARBA" id="ARBA00022692"/>
    </source>
</evidence>
<dbReference type="RefSeq" id="WP_218286335.1">
    <property type="nucleotide sequence ID" value="NZ_CP076448.1"/>
</dbReference>
<feature type="transmembrane region" description="Helical" evidence="10">
    <location>
        <begin position="153"/>
        <end position="177"/>
    </location>
</feature>
<gene>
    <name evidence="11" type="ORF">KO353_03275</name>
</gene>
<evidence type="ECO:0000256" key="8">
    <source>
        <dbReference type="ARBA" id="ARBA00023136"/>
    </source>
</evidence>
<dbReference type="GO" id="GO:0015190">
    <property type="term" value="F:L-leucine transmembrane transporter activity"/>
    <property type="evidence" value="ECO:0007669"/>
    <property type="project" value="TreeGrafter"/>
</dbReference>
<dbReference type="GO" id="GO:1903806">
    <property type="term" value="P:L-isoleucine import across plasma membrane"/>
    <property type="evidence" value="ECO:0007669"/>
    <property type="project" value="TreeGrafter"/>
</dbReference>
<dbReference type="EMBL" id="CP076448">
    <property type="protein sequence ID" value="QXM25279.1"/>
    <property type="molecule type" value="Genomic_DNA"/>
</dbReference>
<evidence type="ECO:0000313" key="11">
    <source>
        <dbReference type="EMBL" id="QXM25279.1"/>
    </source>
</evidence>
<keyword evidence="7 10" id="KW-1133">Transmembrane helix</keyword>
<feature type="transmembrane region" description="Helical" evidence="10">
    <location>
        <begin position="207"/>
        <end position="230"/>
    </location>
</feature>
<organism evidence="11 12">
    <name type="scientific">Elioraea tepida</name>
    <dbReference type="NCBI Taxonomy" id="2843330"/>
    <lineage>
        <taxon>Bacteria</taxon>
        <taxon>Pseudomonadati</taxon>
        <taxon>Pseudomonadota</taxon>
        <taxon>Alphaproteobacteria</taxon>
        <taxon>Acetobacterales</taxon>
        <taxon>Elioraeaceae</taxon>
        <taxon>Elioraea</taxon>
    </lineage>
</organism>
<dbReference type="GO" id="GO:0005304">
    <property type="term" value="F:L-valine transmembrane transporter activity"/>
    <property type="evidence" value="ECO:0007669"/>
    <property type="project" value="TreeGrafter"/>
</dbReference>
<dbReference type="AlphaFoldDB" id="A0A975U477"/>
<reference evidence="11" key="1">
    <citation type="submission" date="2021-06" db="EMBL/GenBank/DDBJ databases">
        <title>Elioraea tepida, sp. nov., a moderately thermophilic aerobic anoxygenic phototrophic bacterium isolated from an alkaline siliceous hot spring mat community in Yellowstone National Park, WY, USA.</title>
        <authorList>
            <person name="Saini M.K."/>
            <person name="Yoshida S."/>
            <person name="Sebastian A."/>
            <person name="Hirose S."/>
            <person name="Hara E."/>
            <person name="Tamaki H."/>
            <person name="Soulier N.T."/>
            <person name="Albert I."/>
            <person name="Hanada S."/>
            <person name="Bryant D.A."/>
            <person name="Tank M."/>
        </authorList>
    </citation>
    <scope>NUCLEOTIDE SEQUENCE</scope>
    <source>
        <strain evidence="11">MS-P2</strain>
    </source>
</reference>
<dbReference type="InterPro" id="IPR001851">
    <property type="entry name" value="ABC_transp_permease"/>
</dbReference>
<dbReference type="Proteomes" id="UP000694001">
    <property type="component" value="Chromosome"/>
</dbReference>
<dbReference type="PANTHER" id="PTHR11795">
    <property type="entry name" value="BRANCHED-CHAIN AMINO ACID TRANSPORT SYSTEM PERMEASE PROTEIN LIVH"/>
    <property type="match status" value="1"/>
</dbReference>
<keyword evidence="2" id="KW-0813">Transport</keyword>
<dbReference type="GO" id="GO:0005886">
    <property type="term" value="C:plasma membrane"/>
    <property type="evidence" value="ECO:0007669"/>
    <property type="project" value="UniProtKB-SubCell"/>
</dbReference>
<evidence type="ECO:0000256" key="6">
    <source>
        <dbReference type="ARBA" id="ARBA00022970"/>
    </source>
</evidence>
<dbReference type="GO" id="GO:0015188">
    <property type="term" value="F:L-isoleucine transmembrane transporter activity"/>
    <property type="evidence" value="ECO:0007669"/>
    <property type="project" value="TreeGrafter"/>
</dbReference>
<feature type="transmembrane region" description="Helical" evidence="10">
    <location>
        <begin position="242"/>
        <end position="266"/>
    </location>
</feature>
<feature type="transmembrane region" description="Helical" evidence="10">
    <location>
        <begin position="286"/>
        <end position="304"/>
    </location>
</feature>
<evidence type="ECO:0000256" key="3">
    <source>
        <dbReference type="ARBA" id="ARBA00022475"/>
    </source>
</evidence>
<evidence type="ECO:0000256" key="4">
    <source>
        <dbReference type="ARBA" id="ARBA00022519"/>
    </source>
</evidence>
<accession>A0A975U477</accession>
<dbReference type="PANTHER" id="PTHR11795:SF371">
    <property type="entry name" value="HIGH-AFFINITY BRANCHED-CHAIN AMINO ACID TRANSPORT SYSTEM PERMEASE PROTEIN LIVH"/>
    <property type="match status" value="1"/>
</dbReference>
<feature type="transmembrane region" description="Helical" evidence="10">
    <location>
        <begin position="47"/>
        <end position="63"/>
    </location>
</feature>
<evidence type="ECO:0000256" key="2">
    <source>
        <dbReference type="ARBA" id="ARBA00022448"/>
    </source>
</evidence>
<keyword evidence="4" id="KW-0997">Cell inner membrane</keyword>
<keyword evidence="12" id="KW-1185">Reference proteome</keyword>
<evidence type="ECO:0000256" key="1">
    <source>
        <dbReference type="ARBA" id="ARBA00004651"/>
    </source>
</evidence>
<sequence>MFDRFDIFFVQQLVNGFSLGLVYALVAIGFTLIFGVLNVVNFAHGEVYMLGAYAGLLALLFLAPPWAALLLIALAAGIVAGVTLERVAFKPFRRFRDEASLKSKAMRESTLLSSLAVSIIVRESMEKTFGADMQPIPRAYANALQEPILFGELAVASGQLAILAAAVVMFIALQAILYRTRVGLSIRAVAANPLGAQYVGVNVDRTVIATFAIGSGMGAVAGILIGLYQGTIFPAMGFAPGVKAFVAMVMGGLNSIPGAVICAVVLGVSEAVATEFFSQGWADLVAYLFLVATLVFFPTGLLGAGRDRV</sequence>
<evidence type="ECO:0000256" key="7">
    <source>
        <dbReference type="ARBA" id="ARBA00022989"/>
    </source>
</evidence>